<evidence type="ECO:0000256" key="14">
    <source>
        <dbReference type="SAM" id="MobiDB-lite"/>
    </source>
</evidence>
<keyword evidence="18" id="KW-1185">Reference proteome</keyword>
<evidence type="ECO:0000259" key="16">
    <source>
        <dbReference type="Pfam" id="PF14849"/>
    </source>
</evidence>
<dbReference type="PANTHER" id="PTHR12428">
    <property type="entry name" value="OXA1"/>
    <property type="match status" value="1"/>
</dbReference>
<evidence type="ECO:0000256" key="13">
    <source>
        <dbReference type="HAMAP-Rule" id="MF_01810"/>
    </source>
</evidence>
<evidence type="ECO:0000313" key="17">
    <source>
        <dbReference type="EMBL" id="SFT91011.1"/>
    </source>
</evidence>
<dbReference type="HAMAP" id="MF_01810">
    <property type="entry name" value="YidC_type1"/>
    <property type="match status" value="1"/>
</dbReference>
<comment type="function">
    <text evidence="13">Required for the insertion and/or proper folding and/or complex formation of integral membrane proteins into the membrane. Involved in integration of membrane proteins that insert both dependently and independently of the Sec translocase complex, as well as at least some lipoproteins. Aids folding of multispanning membrane proteins.</text>
</comment>
<comment type="similarity">
    <text evidence="2 13">Belongs to the OXA1/ALB3/YidC family. Type 1 subfamily.</text>
</comment>
<evidence type="ECO:0000256" key="3">
    <source>
        <dbReference type="ARBA" id="ARBA00015325"/>
    </source>
</evidence>
<keyword evidence="8 13" id="KW-1133">Transmembrane helix</keyword>
<comment type="subunit">
    <text evidence="13">Interacts with the Sec translocase complex via SecD. Specifically interacts with transmembrane segments of nascent integral membrane proteins during membrane integration.</text>
</comment>
<organism evidence="17 18">
    <name type="scientific">Lishizhenia tianjinensis</name>
    <dbReference type="NCBI Taxonomy" id="477690"/>
    <lineage>
        <taxon>Bacteria</taxon>
        <taxon>Pseudomonadati</taxon>
        <taxon>Bacteroidota</taxon>
        <taxon>Flavobacteriia</taxon>
        <taxon>Flavobacteriales</taxon>
        <taxon>Crocinitomicaceae</taxon>
        <taxon>Lishizhenia</taxon>
    </lineage>
</organism>
<evidence type="ECO:0000313" key="18">
    <source>
        <dbReference type="Proteomes" id="UP000236454"/>
    </source>
</evidence>
<evidence type="ECO:0000256" key="4">
    <source>
        <dbReference type="ARBA" id="ARBA00022448"/>
    </source>
</evidence>
<keyword evidence="6 13" id="KW-0812">Transmembrane</keyword>
<dbReference type="GO" id="GO:0005886">
    <property type="term" value="C:plasma membrane"/>
    <property type="evidence" value="ECO:0007669"/>
    <property type="project" value="UniProtKB-SubCell"/>
</dbReference>
<evidence type="ECO:0000256" key="11">
    <source>
        <dbReference type="ARBA" id="ARBA00033245"/>
    </source>
</evidence>
<dbReference type="InterPro" id="IPR001708">
    <property type="entry name" value="YidC/ALB3/OXA1/COX18"/>
</dbReference>
<protein>
    <recommendedName>
        <fullName evidence="3 13">Membrane protein insertase YidC</fullName>
    </recommendedName>
    <alternativeName>
        <fullName evidence="12 13">Foldase YidC</fullName>
    </alternativeName>
    <alternativeName>
        <fullName evidence="11 13">Membrane integrase YidC</fullName>
    </alternativeName>
    <alternativeName>
        <fullName evidence="13">Membrane protein YidC</fullName>
    </alternativeName>
</protein>
<evidence type="ECO:0000256" key="6">
    <source>
        <dbReference type="ARBA" id="ARBA00022692"/>
    </source>
</evidence>
<feature type="region of interest" description="Disordered" evidence="14">
    <location>
        <begin position="628"/>
        <end position="660"/>
    </location>
</feature>
<dbReference type="STRING" id="477690.SAMN05216474_3114"/>
<feature type="domain" description="Membrane insertase YidC/Oxa/ALB C-terminal" evidence="15">
    <location>
        <begin position="413"/>
        <end position="611"/>
    </location>
</feature>
<dbReference type="EMBL" id="FPAS01000007">
    <property type="protein sequence ID" value="SFT91011.1"/>
    <property type="molecule type" value="Genomic_DNA"/>
</dbReference>
<reference evidence="17 18" key="1">
    <citation type="submission" date="2016-10" db="EMBL/GenBank/DDBJ databases">
        <authorList>
            <person name="de Groot N.N."/>
        </authorList>
    </citation>
    <scope>NUCLEOTIDE SEQUENCE [LARGE SCALE GENOMIC DNA]</scope>
    <source>
        <strain evidence="17 18">CGMCC 1.7005</strain>
    </source>
</reference>
<comment type="subcellular location">
    <subcellularLocation>
        <location evidence="1">Cell inner membrane</location>
        <topology evidence="1">Multi-pass membrane protein</topology>
    </subcellularLocation>
    <subcellularLocation>
        <location evidence="13">Cell membrane</location>
        <topology evidence="13">Multi-pass membrane protein</topology>
    </subcellularLocation>
</comment>
<keyword evidence="10 13" id="KW-0143">Chaperone</keyword>
<feature type="transmembrane region" description="Helical" evidence="13">
    <location>
        <begin position="404"/>
        <end position="427"/>
    </location>
</feature>
<evidence type="ECO:0000256" key="5">
    <source>
        <dbReference type="ARBA" id="ARBA00022475"/>
    </source>
</evidence>
<feature type="transmembrane region" description="Helical" evidence="13">
    <location>
        <begin position="479"/>
        <end position="500"/>
    </location>
</feature>
<dbReference type="PRINTS" id="PR00701">
    <property type="entry name" value="60KDINNERMP"/>
</dbReference>
<keyword evidence="7 13" id="KW-0653">Protein transport</keyword>
<keyword evidence="4 13" id="KW-0813">Transport</keyword>
<evidence type="ECO:0000256" key="7">
    <source>
        <dbReference type="ARBA" id="ARBA00022927"/>
    </source>
</evidence>
<keyword evidence="9 13" id="KW-0472">Membrane</keyword>
<feature type="domain" description="Membrane insertase YidC N-terminal" evidence="16">
    <location>
        <begin position="124"/>
        <end position="388"/>
    </location>
</feature>
<feature type="transmembrane region" description="Helical" evidence="13">
    <location>
        <begin position="530"/>
        <end position="551"/>
    </location>
</feature>
<dbReference type="NCBIfam" id="NF002356">
    <property type="entry name" value="PRK01318.2-3"/>
    <property type="match status" value="1"/>
</dbReference>
<dbReference type="NCBIfam" id="TIGR03593">
    <property type="entry name" value="yidC_nterm"/>
    <property type="match status" value="1"/>
</dbReference>
<dbReference type="Pfam" id="PF02096">
    <property type="entry name" value="60KD_IMP"/>
    <property type="match status" value="1"/>
</dbReference>
<dbReference type="PANTHER" id="PTHR12428:SF65">
    <property type="entry name" value="CYTOCHROME C OXIDASE ASSEMBLY PROTEIN COX18, MITOCHONDRIAL"/>
    <property type="match status" value="1"/>
</dbReference>
<gene>
    <name evidence="13" type="primary">yidC</name>
    <name evidence="17" type="ORF">SAMN05216474_3114</name>
</gene>
<evidence type="ECO:0000259" key="15">
    <source>
        <dbReference type="Pfam" id="PF02096"/>
    </source>
</evidence>
<dbReference type="Gene3D" id="2.70.98.90">
    <property type="match status" value="1"/>
</dbReference>
<dbReference type="Proteomes" id="UP000236454">
    <property type="component" value="Unassembled WGS sequence"/>
</dbReference>
<feature type="transmembrane region" description="Helical" evidence="13">
    <location>
        <begin position="5"/>
        <end position="22"/>
    </location>
</feature>
<evidence type="ECO:0000256" key="12">
    <source>
        <dbReference type="ARBA" id="ARBA00033342"/>
    </source>
</evidence>
<accession>A0A1I7BV67</accession>
<proteinExistence type="inferred from homology"/>
<evidence type="ECO:0000256" key="10">
    <source>
        <dbReference type="ARBA" id="ARBA00023186"/>
    </source>
</evidence>
<dbReference type="Pfam" id="PF14849">
    <property type="entry name" value="YidC_periplas"/>
    <property type="match status" value="1"/>
</dbReference>
<dbReference type="GO" id="GO:0032977">
    <property type="term" value="F:membrane insertase activity"/>
    <property type="evidence" value="ECO:0007669"/>
    <property type="project" value="InterPro"/>
</dbReference>
<dbReference type="InterPro" id="IPR038221">
    <property type="entry name" value="YidC_periplasmic_sf"/>
</dbReference>
<evidence type="ECO:0000256" key="2">
    <source>
        <dbReference type="ARBA" id="ARBA00010527"/>
    </source>
</evidence>
<dbReference type="InterPro" id="IPR019998">
    <property type="entry name" value="Membr_insert_YidC"/>
</dbReference>
<name>A0A1I7BV67_9FLAO</name>
<dbReference type="InterPro" id="IPR028055">
    <property type="entry name" value="YidC/Oxa/ALB_C"/>
</dbReference>
<dbReference type="NCBIfam" id="TIGR03592">
    <property type="entry name" value="yidC_oxa1_cterm"/>
    <property type="match status" value="1"/>
</dbReference>
<dbReference type="GO" id="GO:0051205">
    <property type="term" value="P:protein insertion into membrane"/>
    <property type="evidence" value="ECO:0007669"/>
    <property type="project" value="TreeGrafter"/>
</dbReference>
<evidence type="ECO:0000256" key="9">
    <source>
        <dbReference type="ARBA" id="ARBA00023136"/>
    </source>
</evidence>
<dbReference type="RefSeq" id="WP_090253263.1">
    <property type="nucleotide sequence ID" value="NZ_FPAS01000007.1"/>
</dbReference>
<keyword evidence="5 13" id="KW-1003">Cell membrane</keyword>
<dbReference type="AlphaFoldDB" id="A0A1I7BV67"/>
<dbReference type="CDD" id="cd19961">
    <property type="entry name" value="EcYidC-like_peri"/>
    <property type="match status" value="1"/>
</dbReference>
<dbReference type="InterPro" id="IPR028053">
    <property type="entry name" value="Membr_insert_YidC_N"/>
</dbReference>
<dbReference type="OrthoDB" id="9780552at2"/>
<dbReference type="GO" id="GO:0015031">
    <property type="term" value="P:protein transport"/>
    <property type="evidence" value="ECO:0007669"/>
    <property type="project" value="UniProtKB-KW"/>
</dbReference>
<dbReference type="CDD" id="cd20070">
    <property type="entry name" value="5TM_YidC_Alb3"/>
    <property type="match status" value="1"/>
</dbReference>
<feature type="transmembrane region" description="Helical" evidence="13">
    <location>
        <begin position="572"/>
        <end position="588"/>
    </location>
</feature>
<feature type="transmembrane region" description="Helical" evidence="13">
    <location>
        <begin position="594"/>
        <end position="614"/>
    </location>
</feature>
<feature type="compositionally biased region" description="Basic and acidic residues" evidence="14">
    <location>
        <begin position="642"/>
        <end position="660"/>
    </location>
</feature>
<evidence type="ECO:0000256" key="1">
    <source>
        <dbReference type="ARBA" id="ARBA00004429"/>
    </source>
</evidence>
<sequence length="660" mass="75235">MDRNTIIGLGLIGGLLALYTYFNQPTEEEIRQAQIEAREQAVADSLAAITKAQDTISLEEAKQVAVANNLQAKMIMTEDSTWIQATDSLNNPIFTDTLTQKDTVIVGGLQTPTTTTAIENTSVWIENDKLKIELHTEGGRVANVLLKEFESYENFAKEDSVITALELIDGDHASNALRFPYEGGVYSTAEKAFEIVSQNENNVTLRHSLGGNKSIEYIYALEDGKYDMTYEIRMHGLGEVTPQNVMLDWQAKLTKTERLLSEQRRISTVFFKEKNENYDYLSEASDDDQDEFEGELDWIAFKQSYFSSIMMPANGFGKNGTDLKITTFSENSPFYDTHIKDYQAQLNLGMTSTDNGSVKINWFFGPNDYELLASYNNETEDIINLGWGIFRWVNVYAIQPLFNWFASFGINLGIAILLLTIVVKSVLTPIQWKMFTSSAKMRILKPEIEELNKKYPNKEDAMKKQMETMALYKETGSSPLAGCVPMLIQMPILFAVFRFFPSSFELRQKSFLWAEDLSSYDSIANLSFDIPFYGDHVSLFTLLMAATTLIYTILNSSNMQQPQQEGMPNMKYIMYFFPIMMIFFFNNYSSGLSYYYFISTLMSILTMVLIKNFFVDEEKLKAKMAAKKAENAGGTKKAKKSKFQERLEQMQKAQQEKMKK</sequence>
<evidence type="ECO:0000256" key="8">
    <source>
        <dbReference type="ARBA" id="ARBA00022989"/>
    </source>
</evidence>
<dbReference type="InterPro" id="IPR047196">
    <property type="entry name" value="YidC_ALB_C"/>
</dbReference>